<keyword evidence="6" id="KW-0175">Coiled coil</keyword>
<name>A0A078AUF1_STYLE</name>
<dbReference type="GO" id="GO:0015031">
    <property type="term" value="P:protein transport"/>
    <property type="evidence" value="ECO:0007669"/>
    <property type="project" value="UniProtKB-KW"/>
</dbReference>
<dbReference type="Proteomes" id="UP000039865">
    <property type="component" value="Unassembled WGS sequence"/>
</dbReference>
<dbReference type="GO" id="GO:0000813">
    <property type="term" value="C:ESCRT I complex"/>
    <property type="evidence" value="ECO:0007669"/>
    <property type="project" value="UniProtKB-ARBA"/>
</dbReference>
<evidence type="ECO:0000256" key="6">
    <source>
        <dbReference type="SAM" id="Coils"/>
    </source>
</evidence>
<evidence type="ECO:0000313" key="9">
    <source>
        <dbReference type="Proteomes" id="UP000039865"/>
    </source>
</evidence>
<dbReference type="InterPro" id="IPR016135">
    <property type="entry name" value="UBQ-conjugating_enzyme/RWD"/>
</dbReference>
<keyword evidence="9" id="KW-1185">Reference proteome</keyword>
<evidence type="ECO:0000256" key="4">
    <source>
        <dbReference type="ARBA" id="ARBA00022753"/>
    </source>
</evidence>
<reference evidence="8 9" key="1">
    <citation type="submission" date="2014-06" db="EMBL/GenBank/DDBJ databases">
        <authorList>
            <person name="Swart Estienne"/>
        </authorList>
    </citation>
    <scope>NUCLEOTIDE SEQUENCE [LARGE SCALE GENOMIC DNA]</scope>
    <source>
        <strain evidence="8 9">130c</strain>
    </source>
</reference>
<comment type="similarity">
    <text evidence="2">Belongs to the VPS37 family.</text>
</comment>
<evidence type="ECO:0000256" key="2">
    <source>
        <dbReference type="ARBA" id="ARBA00007617"/>
    </source>
</evidence>
<feature type="coiled-coil region" evidence="6">
    <location>
        <begin position="219"/>
        <end position="290"/>
    </location>
</feature>
<keyword evidence="5" id="KW-0653">Protein transport</keyword>
<sequence>MQSNDNKIIYRIPLQLAVSKTPLYIRVEFPPLYPSQAPFIQVLARVIHQDLHPQTKHYQGKMIREWGIHSTILNVMRQIHAEFNLNPPLPESVNQPQNQQQMLQQVQPQFNHIQPQNQNMQHLKLNSMNQQQEERISEQDAIKLQKMKSINKVEDKLKELVHPPTKQQFMNVLNNLSYDELKEMNENEQYLRDFMVERDEFLKFDKEVDGIADKAEIIANENIKKYDELQKAMDEHQKLINAYNIKKEKLVLGQRQIEDLKSKVHPREQAKEIEKEATSLSKQSEVIRKQFKDGSLNTKDFIDSYISSRIKYYEAEYIKQQLVAMGNNYQ</sequence>
<comment type="subcellular location">
    <subcellularLocation>
        <location evidence="1">Endosome</location>
    </subcellularLocation>
</comment>
<evidence type="ECO:0000256" key="5">
    <source>
        <dbReference type="ARBA" id="ARBA00022927"/>
    </source>
</evidence>
<organism evidence="8 9">
    <name type="scientific">Stylonychia lemnae</name>
    <name type="common">Ciliate</name>
    <dbReference type="NCBI Taxonomy" id="5949"/>
    <lineage>
        <taxon>Eukaryota</taxon>
        <taxon>Sar</taxon>
        <taxon>Alveolata</taxon>
        <taxon>Ciliophora</taxon>
        <taxon>Intramacronucleata</taxon>
        <taxon>Spirotrichea</taxon>
        <taxon>Stichotrichia</taxon>
        <taxon>Sporadotrichida</taxon>
        <taxon>Oxytrichidae</taxon>
        <taxon>Stylonychinae</taxon>
        <taxon>Stylonychia</taxon>
    </lineage>
</organism>
<dbReference type="SUPFAM" id="SSF54495">
    <property type="entry name" value="UBC-like"/>
    <property type="match status" value="1"/>
</dbReference>
<dbReference type="InterPro" id="IPR009851">
    <property type="entry name" value="Mod_r"/>
</dbReference>
<proteinExistence type="inferred from homology"/>
<dbReference type="InParanoid" id="A0A078AUF1"/>
<dbReference type="Gene3D" id="3.10.110.10">
    <property type="entry name" value="Ubiquitin Conjugating Enzyme"/>
    <property type="match status" value="1"/>
</dbReference>
<keyword evidence="3" id="KW-0813">Transport</keyword>
<dbReference type="Pfam" id="PF07200">
    <property type="entry name" value="Mod_r"/>
    <property type="match status" value="1"/>
</dbReference>
<protein>
    <recommendedName>
        <fullName evidence="7">VPS37 C-terminal domain-containing protein</fullName>
    </recommendedName>
</protein>
<accession>A0A078AUF1</accession>
<gene>
    <name evidence="8" type="primary">Contig4762.g5095</name>
    <name evidence="8" type="ORF">STYLEM_14936</name>
</gene>
<feature type="domain" description="VPS37 C-terminal" evidence="7">
    <location>
        <begin position="175"/>
        <end position="314"/>
    </location>
</feature>
<dbReference type="AlphaFoldDB" id="A0A078AUF1"/>
<keyword evidence="4" id="KW-0967">Endosome</keyword>
<evidence type="ECO:0000256" key="1">
    <source>
        <dbReference type="ARBA" id="ARBA00004177"/>
    </source>
</evidence>
<evidence type="ECO:0000256" key="3">
    <source>
        <dbReference type="ARBA" id="ARBA00022448"/>
    </source>
</evidence>
<evidence type="ECO:0000313" key="8">
    <source>
        <dbReference type="EMBL" id="CDW85849.1"/>
    </source>
</evidence>
<dbReference type="EMBL" id="CCKQ01014099">
    <property type="protein sequence ID" value="CDW85849.1"/>
    <property type="molecule type" value="Genomic_DNA"/>
</dbReference>
<evidence type="ECO:0000259" key="7">
    <source>
        <dbReference type="Pfam" id="PF07200"/>
    </source>
</evidence>
<dbReference type="OrthoDB" id="10260857at2759"/>